<reference evidence="1 2" key="1">
    <citation type="submission" date="2024-02" db="EMBL/GenBank/DDBJ databases">
        <authorList>
            <person name="Chen Y."/>
            <person name="Shah S."/>
            <person name="Dougan E. K."/>
            <person name="Thang M."/>
            <person name="Chan C."/>
        </authorList>
    </citation>
    <scope>NUCLEOTIDE SEQUENCE [LARGE SCALE GENOMIC DNA]</scope>
</reference>
<name>A0ABP0M4T7_9DINO</name>
<keyword evidence="2" id="KW-1185">Reference proteome</keyword>
<accession>A0ABP0M4T7</accession>
<sequence length="275" mass="30218">MGPPAELPSSSSHKKQWLLLERVAKGPRAASYPQLAKMFSGTTLEKRQALKRFLDAGEHLENAEASFTVTKTQEQEVNRNRALLTIRQMNEHNFSAAKIAACVARGGIPDEDAPGDEASMRFWCSISTSESSTDRSTMSAQVQAQVRPQDLIPTLTMAPDVSAPSVSLPDPVGMVRNQLALVQPESAASSPAPDAKAKATPRSLVLCENKLDFVCAHCVSFVCNVQLLQEGAVEWQRQNPSPRVLLCLRWRWLAKLWTRRCPLLVPALVFSEDGI</sequence>
<proteinExistence type="predicted"/>
<gene>
    <name evidence="1" type="ORF">SCF082_LOCUS26165</name>
</gene>
<protein>
    <submittedName>
        <fullName evidence="1">Uncharacterized protein</fullName>
    </submittedName>
</protein>
<comment type="caution">
    <text evidence="1">The sequence shown here is derived from an EMBL/GenBank/DDBJ whole genome shotgun (WGS) entry which is preliminary data.</text>
</comment>
<dbReference type="Proteomes" id="UP001642464">
    <property type="component" value="Unassembled WGS sequence"/>
</dbReference>
<dbReference type="EMBL" id="CAXAMM010019802">
    <property type="protein sequence ID" value="CAK9046497.1"/>
    <property type="molecule type" value="Genomic_DNA"/>
</dbReference>
<organism evidence="1 2">
    <name type="scientific">Durusdinium trenchii</name>
    <dbReference type="NCBI Taxonomy" id="1381693"/>
    <lineage>
        <taxon>Eukaryota</taxon>
        <taxon>Sar</taxon>
        <taxon>Alveolata</taxon>
        <taxon>Dinophyceae</taxon>
        <taxon>Suessiales</taxon>
        <taxon>Symbiodiniaceae</taxon>
        <taxon>Durusdinium</taxon>
    </lineage>
</organism>
<evidence type="ECO:0000313" key="1">
    <source>
        <dbReference type="EMBL" id="CAK9046497.1"/>
    </source>
</evidence>
<evidence type="ECO:0000313" key="2">
    <source>
        <dbReference type="Proteomes" id="UP001642464"/>
    </source>
</evidence>